<sequence>MAPAFPLARRTLPALLLPALLLPALARAEGGRVMRPGAAPLQGPGRAAGALVWAHQHYRDGPPPEPPPFLGRLLGGGWDLWRLDRPAEAATITAALDPLEPGAEVLAAGTARLRSEGYRRIAVVGESRGAFIVLVALRHAPLAEAVLLMAPAAHGPRPERRPLALAAFREACAAAAPGTVRRGGLVLFADDPYDPDPAARAAAFAGGMARCGADALVIDRPAAPTGHGAAQDPAFDALFGARLAGFLGGQP</sequence>
<dbReference type="OrthoDB" id="7279534at2"/>
<comment type="caution">
    <text evidence="2">The sequence shown here is derived from an EMBL/GenBank/DDBJ whole genome shotgun (WGS) entry which is preliminary data.</text>
</comment>
<dbReference type="InterPro" id="IPR029058">
    <property type="entry name" value="AB_hydrolase_fold"/>
</dbReference>
<keyword evidence="3" id="KW-1185">Reference proteome</keyword>
<keyword evidence="1" id="KW-0732">Signal</keyword>
<protein>
    <recommendedName>
        <fullName evidence="4">Alpha/beta hydrolase</fullName>
    </recommendedName>
</protein>
<evidence type="ECO:0000313" key="2">
    <source>
        <dbReference type="EMBL" id="TDH63434.1"/>
    </source>
</evidence>
<evidence type="ECO:0008006" key="4">
    <source>
        <dbReference type="Google" id="ProtNLM"/>
    </source>
</evidence>
<evidence type="ECO:0000256" key="1">
    <source>
        <dbReference type="SAM" id="SignalP"/>
    </source>
</evidence>
<dbReference type="Proteomes" id="UP000295096">
    <property type="component" value="Unassembled WGS sequence"/>
</dbReference>
<dbReference type="RefSeq" id="WP_133287731.1">
    <property type="nucleotide sequence ID" value="NZ_SMSJ01000005.1"/>
</dbReference>
<proteinExistence type="predicted"/>
<feature type="chain" id="PRO_5021019784" description="Alpha/beta hydrolase" evidence="1">
    <location>
        <begin position="29"/>
        <end position="251"/>
    </location>
</feature>
<evidence type="ECO:0000313" key="3">
    <source>
        <dbReference type="Proteomes" id="UP000295096"/>
    </source>
</evidence>
<gene>
    <name evidence="2" type="ORF">E2C06_06280</name>
</gene>
<reference evidence="2 3" key="1">
    <citation type="journal article" date="2016" name="J. Microbiol.">
        <title>Dankookia rubra gen. nov., sp. nov., an alphaproteobacterium isolated from sediment of a shallow stream.</title>
        <authorList>
            <person name="Kim W.H."/>
            <person name="Kim D.H."/>
            <person name="Kang K."/>
            <person name="Ahn T.Y."/>
        </authorList>
    </citation>
    <scope>NUCLEOTIDE SEQUENCE [LARGE SCALE GENOMIC DNA]</scope>
    <source>
        <strain evidence="2 3">JCM30602</strain>
    </source>
</reference>
<feature type="signal peptide" evidence="1">
    <location>
        <begin position="1"/>
        <end position="28"/>
    </location>
</feature>
<dbReference type="AlphaFoldDB" id="A0A4R5QJ52"/>
<dbReference type="SUPFAM" id="SSF53474">
    <property type="entry name" value="alpha/beta-Hydrolases"/>
    <property type="match status" value="1"/>
</dbReference>
<accession>A0A4R5QJ52</accession>
<dbReference type="Gene3D" id="3.40.50.1820">
    <property type="entry name" value="alpha/beta hydrolase"/>
    <property type="match status" value="1"/>
</dbReference>
<name>A0A4R5QJ52_9PROT</name>
<dbReference type="EMBL" id="SMSJ01000005">
    <property type="protein sequence ID" value="TDH63434.1"/>
    <property type="molecule type" value="Genomic_DNA"/>
</dbReference>
<organism evidence="2 3">
    <name type="scientific">Dankookia rubra</name>
    <dbReference type="NCBI Taxonomy" id="1442381"/>
    <lineage>
        <taxon>Bacteria</taxon>
        <taxon>Pseudomonadati</taxon>
        <taxon>Pseudomonadota</taxon>
        <taxon>Alphaproteobacteria</taxon>
        <taxon>Acetobacterales</taxon>
        <taxon>Roseomonadaceae</taxon>
        <taxon>Dankookia</taxon>
    </lineage>
</organism>